<protein>
    <submittedName>
        <fullName evidence="1">Uncharacterized protein</fullName>
    </submittedName>
</protein>
<gene>
    <name evidence="1" type="ORF">PAMC26510_15660</name>
</gene>
<proteinExistence type="predicted"/>
<sequence length="50" mass="5699">MKVTKRDIWRAVATFWWFQAFLGAREREKPVPTAQAVLRAPAGVQRKSAA</sequence>
<accession>A0A242MU87</accession>
<dbReference type="AlphaFoldDB" id="A0A242MU87"/>
<organism evidence="1 2">
    <name type="scientific">Caballeronia sordidicola</name>
    <name type="common">Burkholderia sordidicola</name>
    <dbReference type="NCBI Taxonomy" id="196367"/>
    <lineage>
        <taxon>Bacteria</taxon>
        <taxon>Pseudomonadati</taxon>
        <taxon>Pseudomonadota</taxon>
        <taxon>Betaproteobacteria</taxon>
        <taxon>Burkholderiales</taxon>
        <taxon>Burkholderiaceae</taxon>
        <taxon>Caballeronia</taxon>
    </lineage>
</organism>
<name>A0A242MU87_CABSO</name>
<evidence type="ECO:0000313" key="1">
    <source>
        <dbReference type="EMBL" id="OTP75000.1"/>
    </source>
</evidence>
<reference evidence="1 2" key="1">
    <citation type="submission" date="2017-03" db="EMBL/GenBank/DDBJ databases">
        <title>Genome analysis of strain PAMC 26510.</title>
        <authorList>
            <person name="Oh H.-M."/>
            <person name="Yang J.-A."/>
        </authorList>
    </citation>
    <scope>NUCLEOTIDE SEQUENCE [LARGE SCALE GENOMIC DNA]</scope>
    <source>
        <strain evidence="1 2">PAMC 26510</strain>
    </source>
</reference>
<dbReference type="EMBL" id="NBTY01000078">
    <property type="protein sequence ID" value="OTP75000.1"/>
    <property type="molecule type" value="Genomic_DNA"/>
</dbReference>
<dbReference type="Proteomes" id="UP000194546">
    <property type="component" value="Unassembled WGS sequence"/>
</dbReference>
<evidence type="ECO:0000313" key="2">
    <source>
        <dbReference type="Proteomes" id="UP000194546"/>
    </source>
</evidence>
<comment type="caution">
    <text evidence="1">The sequence shown here is derived from an EMBL/GenBank/DDBJ whole genome shotgun (WGS) entry which is preliminary data.</text>
</comment>